<name>A0A0A8XXL5_ARUDO</name>
<reference evidence="1" key="1">
    <citation type="submission" date="2014-09" db="EMBL/GenBank/DDBJ databases">
        <authorList>
            <person name="Magalhaes I.L.F."/>
            <person name="Oliveira U."/>
            <person name="Santos F.R."/>
            <person name="Vidigal T.H.D.A."/>
            <person name="Brescovit A.D."/>
            <person name="Santos A.J."/>
        </authorList>
    </citation>
    <scope>NUCLEOTIDE SEQUENCE</scope>
    <source>
        <tissue evidence="1">Shoot tissue taken approximately 20 cm above the soil surface</tissue>
    </source>
</reference>
<organism evidence="1">
    <name type="scientific">Arundo donax</name>
    <name type="common">Giant reed</name>
    <name type="synonym">Donax arundinaceus</name>
    <dbReference type="NCBI Taxonomy" id="35708"/>
    <lineage>
        <taxon>Eukaryota</taxon>
        <taxon>Viridiplantae</taxon>
        <taxon>Streptophyta</taxon>
        <taxon>Embryophyta</taxon>
        <taxon>Tracheophyta</taxon>
        <taxon>Spermatophyta</taxon>
        <taxon>Magnoliopsida</taxon>
        <taxon>Liliopsida</taxon>
        <taxon>Poales</taxon>
        <taxon>Poaceae</taxon>
        <taxon>PACMAD clade</taxon>
        <taxon>Arundinoideae</taxon>
        <taxon>Arundineae</taxon>
        <taxon>Arundo</taxon>
    </lineage>
</organism>
<evidence type="ECO:0000313" key="1">
    <source>
        <dbReference type="EMBL" id="JAD17498.1"/>
    </source>
</evidence>
<dbReference type="AlphaFoldDB" id="A0A0A8XXL5"/>
<sequence>MLSSVQTNIGNFVTLLLTAC</sequence>
<proteinExistence type="predicted"/>
<dbReference type="EMBL" id="GBRH01280397">
    <property type="protein sequence ID" value="JAD17498.1"/>
    <property type="molecule type" value="Transcribed_RNA"/>
</dbReference>
<accession>A0A0A8XXL5</accession>
<protein>
    <submittedName>
        <fullName evidence="1">Uncharacterized protein</fullName>
    </submittedName>
</protein>
<reference evidence="1" key="2">
    <citation type="journal article" date="2015" name="Data Brief">
        <title>Shoot transcriptome of the giant reed, Arundo donax.</title>
        <authorList>
            <person name="Barrero R.A."/>
            <person name="Guerrero F.D."/>
            <person name="Moolhuijzen P."/>
            <person name="Goolsby J.A."/>
            <person name="Tidwell J."/>
            <person name="Bellgard S.E."/>
            <person name="Bellgard M.I."/>
        </authorList>
    </citation>
    <scope>NUCLEOTIDE SEQUENCE</scope>
    <source>
        <tissue evidence="1">Shoot tissue taken approximately 20 cm above the soil surface</tissue>
    </source>
</reference>